<gene>
    <name evidence="2" type="ORF">S01H1_21833</name>
</gene>
<dbReference type="Pfam" id="PF01740">
    <property type="entry name" value="STAS"/>
    <property type="match status" value="1"/>
</dbReference>
<protein>
    <recommendedName>
        <fullName evidence="1">STAS domain-containing protein</fullName>
    </recommendedName>
</protein>
<proteinExistence type="predicted"/>
<dbReference type="InterPro" id="IPR002645">
    <property type="entry name" value="STAS_dom"/>
</dbReference>
<dbReference type="AlphaFoldDB" id="X0UBU4"/>
<comment type="caution">
    <text evidence="2">The sequence shown here is derived from an EMBL/GenBank/DDBJ whole genome shotgun (WGS) entry which is preliminary data.</text>
</comment>
<feature type="domain" description="STAS" evidence="1">
    <location>
        <begin position="14"/>
        <end position="80"/>
    </location>
</feature>
<dbReference type="SUPFAM" id="SSF52091">
    <property type="entry name" value="SpoIIaa-like"/>
    <property type="match status" value="1"/>
</dbReference>
<reference evidence="2" key="1">
    <citation type="journal article" date="2014" name="Front. Microbiol.">
        <title>High frequency of phylogenetically diverse reductive dehalogenase-homologous genes in deep subseafloor sedimentary metagenomes.</title>
        <authorList>
            <person name="Kawai M."/>
            <person name="Futagami T."/>
            <person name="Toyoda A."/>
            <person name="Takaki Y."/>
            <person name="Nishi S."/>
            <person name="Hori S."/>
            <person name="Arai W."/>
            <person name="Tsubouchi T."/>
            <person name="Morono Y."/>
            <person name="Uchiyama I."/>
            <person name="Ito T."/>
            <person name="Fujiyama A."/>
            <person name="Inagaki F."/>
            <person name="Takami H."/>
        </authorList>
    </citation>
    <scope>NUCLEOTIDE SEQUENCE</scope>
    <source>
        <strain evidence="2">Expedition CK06-06</strain>
    </source>
</reference>
<dbReference type="Gene3D" id="3.30.750.24">
    <property type="entry name" value="STAS domain"/>
    <property type="match status" value="1"/>
</dbReference>
<accession>X0UBU4</accession>
<dbReference type="EMBL" id="BARS01012184">
    <property type="protein sequence ID" value="GAF97852.1"/>
    <property type="molecule type" value="Genomic_DNA"/>
</dbReference>
<organism evidence="2">
    <name type="scientific">marine sediment metagenome</name>
    <dbReference type="NCBI Taxonomy" id="412755"/>
    <lineage>
        <taxon>unclassified sequences</taxon>
        <taxon>metagenomes</taxon>
        <taxon>ecological metagenomes</taxon>
    </lineage>
</organism>
<evidence type="ECO:0000259" key="1">
    <source>
        <dbReference type="Pfam" id="PF01740"/>
    </source>
</evidence>
<evidence type="ECO:0000313" key="2">
    <source>
        <dbReference type="EMBL" id="GAF97852.1"/>
    </source>
</evidence>
<dbReference type="InterPro" id="IPR036513">
    <property type="entry name" value="STAS_dom_sf"/>
</dbReference>
<sequence>MLRINVKEEGEKKKVLYLEGKVCQGWLKELESEINKGIKEGEKVVVDFSKVSYIDEQAAEMFNQFPIKKVEKRNGSLFIRTMLKKEG</sequence>
<name>X0UBU4_9ZZZZ</name>